<accession>A0A1R1YI43</accession>
<dbReference type="EMBL" id="LSSN01000002">
    <property type="protein sequence ID" value="OMJ26588.1"/>
    <property type="molecule type" value="Genomic_DNA"/>
</dbReference>
<evidence type="ECO:0000313" key="1">
    <source>
        <dbReference type="EMBL" id="OMJ26588.1"/>
    </source>
</evidence>
<proteinExistence type="predicted"/>
<dbReference type="Proteomes" id="UP000187283">
    <property type="component" value="Unassembled WGS sequence"/>
</dbReference>
<protein>
    <submittedName>
        <fullName evidence="1">Uncharacterized protein</fullName>
    </submittedName>
</protein>
<comment type="caution">
    <text evidence="1">The sequence shown here is derived from an EMBL/GenBank/DDBJ whole genome shotgun (WGS) entry which is preliminary data.</text>
</comment>
<reference evidence="1 2" key="1">
    <citation type="submission" date="2017-01" db="EMBL/GenBank/DDBJ databases">
        <authorList>
            <person name="Mah S.A."/>
            <person name="Swanson W.J."/>
            <person name="Moy G.W."/>
            <person name="Vacquier V.D."/>
        </authorList>
    </citation>
    <scope>NUCLEOTIDE SEQUENCE [LARGE SCALE GENOMIC DNA]</scope>
    <source>
        <strain evidence="1 2">GSMNP</strain>
    </source>
</reference>
<sequence length="159" mass="18365">MFELADRNNRFLSKIHEFVSANSKLKELYNIVYQGLYLDKTGSFSEKSDLTLQIQAHKDIILNRKNVPIDYECGEYCSMNGVGLFDPNFDFALVIDDVRGYCSSELRYDNNFIICSEPSYEYVPLSFELKNCKVYTKPYGSCYLSSVNEDLPCVEKFDS</sequence>
<evidence type="ECO:0000313" key="2">
    <source>
        <dbReference type="Proteomes" id="UP000187283"/>
    </source>
</evidence>
<name>A0A1R1YI43_9FUNG</name>
<gene>
    <name evidence="1" type="ORF">AYI70_g15</name>
</gene>
<dbReference type="AlphaFoldDB" id="A0A1R1YI43"/>
<organism evidence="1 2">
    <name type="scientific">Smittium culicis</name>
    <dbReference type="NCBI Taxonomy" id="133412"/>
    <lineage>
        <taxon>Eukaryota</taxon>
        <taxon>Fungi</taxon>
        <taxon>Fungi incertae sedis</taxon>
        <taxon>Zoopagomycota</taxon>
        <taxon>Kickxellomycotina</taxon>
        <taxon>Harpellomycetes</taxon>
        <taxon>Harpellales</taxon>
        <taxon>Legeriomycetaceae</taxon>
        <taxon>Smittium</taxon>
    </lineage>
</organism>
<keyword evidence="2" id="KW-1185">Reference proteome</keyword>